<feature type="region of interest" description="Disordered" evidence="1">
    <location>
        <begin position="282"/>
        <end position="315"/>
    </location>
</feature>
<feature type="compositionally biased region" description="Acidic residues" evidence="1">
    <location>
        <begin position="296"/>
        <end position="311"/>
    </location>
</feature>
<reference evidence="2" key="1">
    <citation type="submission" date="2022-01" db="EMBL/GenBank/DDBJ databases">
        <title>Genome Sequence Resource for Two Populations of Ditylenchus destructor, the Migratory Endoparasitic Phytonematode.</title>
        <authorList>
            <person name="Zhang H."/>
            <person name="Lin R."/>
            <person name="Xie B."/>
        </authorList>
    </citation>
    <scope>NUCLEOTIDE SEQUENCE</scope>
    <source>
        <strain evidence="2">BazhouSP</strain>
    </source>
</reference>
<name>A0AAD4R925_9BILA</name>
<accession>A0AAD4R925</accession>
<dbReference type="EMBL" id="JAKKPZ010000002">
    <property type="protein sequence ID" value="KAI1725730.1"/>
    <property type="molecule type" value="Genomic_DNA"/>
</dbReference>
<evidence type="ECO:0000256" key="1">
    <source>
        <dbReference type="SAM" id="MobiDB-lite"/>
    </source>
</evidence>
<gene>
    <name evidence="2" type="ORF">DdX_02406</name>
</gene>
<feature type="compositionally biased region" description="Basic and acidic residues" evidence="1">
    <location>
        <begin position="283"/>
        <end position="292"/>
    </location>
</feature>
<feature type="compositionally biased region" description="Basic and acidic residues" evidence="1">
    <location>
        <begin position="121"/>
        <end position="137"/>
    </location>
</feature>
<feature type="region of interest" description="Disordered" evidence="1">
    <location>
        <begin position="694"/>
        <end position="728"/>
    </location>
</feature>
<protein>
    <submittedName>
        <fullName evidence="2">Uncharacterized protein</fullName>
    </submittedName>
</protein>
<feature type="region of interest" description="Disordered" evidence="1">
    <location>
        <begin position="215"/>
        <end position="237"/>
    </location>
</feature>
<evidence type="ECO:0000313" key="3">
    <source>
        <dbReference type="Proteomes" id="UP001201812"/>
    </source>
</evidence>
<comment type="caution">
    <text evidence="2">The sequence shown here is derived from an EMBL/GenBank/DDBJ whole genome shotgun (WGS) entry which is preliminary data.</text>
</comment>
<dbReference type="AlphaFoldDB" id="A0AAD4R925"/>
<feature type="compositionally biased region" description="Low complexity" evidence="1">
    <location>
        <begin position="219"/>
        <end position="230"/>
    </location>
</feature>
<feature type="compositionally biased region" description="Polar residues" evidence="1">
    <location>
        <begin position="694"/>
        <end position="707"/>
    </location>
</feature>
<keyword evidence="3" id="KW-1185">Reference proteome</keyword>
<feature type="region of interest" description="Disordered" evidence="1">
    <location>
        <begin position="92"/>
        <end position="148"/>
    </location>
</feature>
<proteinExistence type="predicted"/>
<dbReference type="Proteomes" id="UP001201812">
    <property type="component" value="Unassembled WGS sequence"/>
</dbReference>
<organism evidence="2 3">
    <name type="scientific">Ditylenchus destructor</name>
    <dbReference type="NCBI Taxonomy" id="166010"/>
    <lineage>
        <taxon>Eukaryota</taxon>
        <taxon>Metazoa</taxon>
        <taxon>Ecdysozoa</taxon>
        <taxon>Nematoda</taxon>
        <taxon>Chromadorea</taxon>
        <taxon>Rhabditida</taxon>
        <taxon>Tylenchina</taxon>
        <taxon>Tylenchomorpha</taxon>
        <taxon>Sphaerularioidea</taxon>
        <taxon>Anguinidae</taxon>
        <taxon>Anguininae</taxon>
        <taxon>Ditylenchus</taxon>
    </lineage>
</organism>
<sequence length="749" mass="83870">MKLVDREFVALFGKQIIDALVPFIKRILAKMATPAFTSSHPADHDIMDAIFTKVQLADVKFTNPEYRPTSAPLRRSLRRQDVATVSDIVNNDDHIETTKSEGNSPRVCEDTNVNNEEDTENKESGELHKKTENHEEETINGENRPANGHHGLIVAAETVAENMTEHIEQNGLEEYEDEIQAPILHDENDIHHSDGEYYNRPSDMIHFENGIMDSERSSIGHSSHSSESLSPTLPKKNTDHDRLLQELKHHQIQQQIQLADQATSDSEPETLDSATAARAAEIGLEHSDDDKTPQNSEDDEDTYYEESEVGDPDVQPVKSIHYHFGMDVECFVLLKLSFRFERVHQMSSQDADDGEYDVPENTDEVFEAEPYQETPRPRPAPLHVNNVDENSTNGMHPESSPMSPPYGHYDLRSPSEKHREIEVRTPLHESIGRSYTSFEPDKQELIRKEMGHVTVNSIRHLLGRFQQLSQDAEIDQNIVVDPDLEHDRRHYIESSHHHNNPTPSPLGDSLSPLQNKIQFKLPPSNAGRNGESLFERRDPIVKTPHPVALARKTSQPVQLFPESEVVLEEQKPVSELLSKFGAKVKPKSAKLSNLTSPTAAPIYGNVVLRKVHPGNLVSPSSPVKDYGLNNSRANGGVNVIVNGNIPKLASANMSPTPPSYYTFWGKPSDAKNNRLSSDREPPIGSVAAIRKSLSSVPTSPIHANSPTIPEPVEVEHFSPRGQYQSPKNVRQFYKVYGRKSPNGAPARPQ</sequence>
<evidence type="ECO:0000313" key="2">
    <source>
        <dbReference type="EMBL" id="KAI1725730.1"/>
    </source>
</evidence>